<evidence type="ECO:0000313" key="1">
    <source>
        <dbReference type="EMBL" id="KAF0704811.1"/>
    </source>
</evidence>
<reference evidence="1 2" key="1">
    <citation type="submission" date="2019-08" db="EMBL/GenBank/DDBJ databases">
        <title>Whole genome of Aphis craccivora.</title>
        <authorList>
            <person name="Voronova N.V."/>
            <person name="Shulinski R.S."/>
            <person name="Bandarenka Y.V."/>
            <person name="Zhorov D.G."/>
            <person name="Warner D."/>
        </authorList>
    </citation>
    <scope>NUCLEOTIDE SEQUENCE [LARGE SCALE GENOMIC DNA]</scope>
    <source>
        <strain evidence="1">180601</strain>
        <tissue evidence="1">Whole Body</tissue>
    </source>
</reference>
<gene>
    <name evidence="1" type="ORF">FWK35_00035462</name>
</gene>
<organism evidence="1 2">
    <name type="scientific">Aphis craccivora</name>
    <name type="common">Cowpea aphid</name>
    <dbReference type="NCBI Taxonomy" id="307492"/>
    <lineage>
        <taxon>Eukaryota</taxon>
        <taxon>Metazoa</taxon>
        <taxon>Ecdysozoa</taxon>
        <taxon>Arthropoda</taxon>
        <taxon>Hexapoda</taxon>
        <taxon>Insecta</taxon>
        <taxon>Pterygota</taxon>
        <taxon>Neoptera</taxon>
        <taxon>Paraneoptera</taxon>
        <taxon>Hemiptera</taxon>
        <taxon>Sternorrhyncha</taxon>
        <taxon>Aphidomorpha</taxon>
        <taxon>Aphidoidea</taxon>
        <taxon>Aphididae</taxon>
        <taxon>Aphidini</taxon>
        <taxon>Aphis</taxon>
        <taxon>Aphis</taxon>
    </lineage>
</organism>
<sequence>MEKMCHDMTNAILTIRSGLRRLQKCCHNYVIPRNVLEQIGTLEAYKPLKSSQVDQNIEPEDFVGN</sequence>
<evidence type="ECO:0000313" key="2">
    <source>
        <dbReference type="Proteomes" id="UP000478052"/>
    </source>
</evidence>
<dbReference type="Proteomes" id="UP000478052">
    <property type="component" value="Unassembled WGS sequence"/>
</dbReference>
<dbReference type="OrthoDB" id="10023262at2759"/>
<dbReference type="AlphaFoldDB" id="A0A6G0VPX6"/>
<accession>A0A6G0VPX6</accession>
<comment type="caution">
    <text evidence="1">The sequence shown here is derived from an EMBL/GenBank/DDBJ whole genome shotgun (WGS) entry which is preliminary data.</text>
</comment>
<dbReference type="EMBL" id="VUJU01013461">
    <property type="protein sequence ID" value="KAF0704811.1"/>
    <property type="molecule type" value="Genomic_DNA"/>
</dbReference>
<keyword evidence="2" id="KW-1185">Reference proteome</keyword>
<protein>
    <submittedName>
        <fullName evidence="1">Dimer Tnp hAT domain-containing protein</fullName>
    </submittedName>
</protein>
<name>A0A6G0VPX6_APHCR</name>
<proteinExistence type="predicted"/>